<sequence length="50" mass="6140">MWFVSLFHSSFSYVELTLKKTVSWLIYTFYFNRIIAKKNQHLSLWGSRHK</sequence>
<evidence type="ECO:0000313" key="2">
    <source>
        <dbReference type="Proteomes" id="UP000189956"/>
    </source>
</evidence>
<evidence type="ECO:0000313" key="1">
    <source>
        <dbReference type="EMBL" id="SJZ81058.1"/>
    </source>
</evidence>
<protein>
    <submittedName>
        <fullName evidence="1">Uncharacterized protein</fullName>
    </submittedName>
</protein>
<reference evidence="1 2" key="1">
    <citation type="submission" date="2017-02" db="EMBL/GenBank/DDBJ databases">
        <authorList>
            <person name="Peterson S.W."/>
        </authorList>
    </citation>
    <scope>NUCLEOTIDE SEQUENCE [LARGE SCALE GENOMIC DNA]</scope>
    <source>
        <strain evidence="1 2">ATCC 700135</strain>
    </source>
</reference>
<dbReference type="EMBL" id="FUWL01000024">
    <property type="protein sequence ID" value="SJZ81058.1"/>
    <property type="molecule type" value="Genomic_DNA"/>
</dbReference>
<name>A0A1T4NQL6_PORCN</name>
<proteinExistence type="predicted"/>
<dbReference type="AlphaFoldDB" id="A0A1T4NQL6"/>
<accession>A0A1T4NQL6</accession>
<organism evidence="1 2">
    <name type="scientific">Porphyromonas cangingivalis</name>
    <dbReference type="NCBI Taxonomy" id="36874"/>
    <lineage>
        <taxon>Bacteria</taxon>
        <taxon>Pseudomonadati</taxon>
        <taxon>Bacteroidota</taxon>
        <taxon>Bacteroidia</taxon>
        <taxon>Bacteroidales</taxon>
        <taxon>Porphyromonadaceae</taxon>
        <taxon>Porphyromonas</taxon>
    </lineage>
</organism>
<dbReference type="Proteomes" id="UP000189956">
    <property type="component" value="Unassembled WGS sequence"/>
</dbReference>
<gene>
    <name evidence="1" type="ORF">SAMN02745205_01959</name>
</gene>